<dbReference type="EMBL" id="AUZY01010053">
    <property type="protein sequence ID" value="EQD40004.1"/>
    <property type="molecule type" value="Genomic_DNA"/>
</dbReference>
<comment type="caution">
    <text evidence="2">The sequence shown here is derived from an EMBL/GenBank/DDBJ whole genome shotgun (WGS) entry which is preliminary data.</text>
</comment>
<evidence type="ECO:0000259" key="1">
    <source>
        <dbReference type="Pfam" id="PF25087"/>
    </source>
</evidence>
<dbReference type="InterPro" id="IPR050486">
    <property type="entry name" value="Mannose-1P_guanyltransferase"/>
</dbReference>
<dbReference type="GO" id="GO:0016740">
    <property type="term" value="F:transferase activity"/>
    <property type="evidence" value="ECO:0007669"/>
    <property type="project" value="UniProtKB-KW"/>
</dbReference>
<name>T1AG53_9ZZZZ</name>
<organism evidence="2">
    <name type="scientific">mine drainage metagenome</name>
    <dbReference type="NCBI Taxonomy" id="410659"/>
    <lineage>
        <taxon>unclassified sequences</taxon>
        <taxon>metagenomes</taxon>
        <taxon>ecological metagenomes</taxon>
    </lineage>
</organism>
<dbReference type="Pfam" id="PF25087">
    <property type="entry name" value="GMPPB_C"/>
    <property type="match status" value="1"/>
</dbReference>
<proteinExistence type="predicted"/>
<feature type="non-terminal residue" evidence="2">
    <location>
        <position position="172"/>
    </location>
</feature>
<gene>
    <name evidence="2" type="ORF">B1B_15123</name>
</gene>
<evidence type="ECO:0000313" key="2">
    <source>
        <dbReference type="EMBL" id="EQD40004.1"/>
    </source>
</evidence>
<accession>T1AG53</accession>
<sequence length="172" mass="17933">MAGPVLIGANSRIAAGANLAEYTVIGANVTVGQGALLQRCIVHDNTYLSAGTRLQSCVIGRYCDLREGVECGQDVVLGDECFVGAHAQISAGVKVYPFKTVEAGAIVNSSIVWESKGARDLFGRQGVSGLANVDLTPELALRLSMAYAGTLSKGAIVTCSRDSSRSARALKR</sequence>
<dbReference type="PANTHER" id="PTHR22572">
    <property type="entry name" value="SUGAR-1-PHOSPHATE GUANYL TRANSFERASE"/>
    <property type="match status" value="1"/>
</dbReference>
<dbReference type="SUPFAM" id="SSF51161">
    <property type="entry name" value="Trimeric LpxA-like enzymes"/>
    <property type="match status" value="1"/>
</dbReference>
<dbReference type="Gene3D" id="2.160.10.10">
    <property type="entry name" value="Hexapeptide repeat proteins"/>
    <property type="match status" value="1"/>
</dbReference>
<feature type="domain" description="Mannose-1-phosphate guanyltransferase C-terminal" evidence="1">
    <location>
        <begin position="2"/>
        <end position="105"/>
    </location>
</feature>
<protein>
    <submittedName>
        <fullName evidence="2">Mannose-1-phosphate guanyltransferase</fullName>
    </submittedName>
</protein>
<reference evidence="2" key="2">
    <citation type="journal article" date="2014" name="ISME J.">
        <title>Microbial stratification in low pH oxic and suboxic macroscopic growths along an acid mine drainage.</title>
        <authorList>
            <person name="Mendez-Garcia C."/>
            <person name="Mesa V."/>
            <person name="Sprenger R.R."/>
            <person name="Richter M."/>
            <person name="Diez M.S."/>
            <person name="Solano J."/>
            <person name="Bargiela R."/>
            <person name="Golyshina O.V."/>
            <person name="Manteca A."/>
            <person name="Ramos J.L."/>
            <person name="Gallego J.R."/>
            <person name="Llorente I."/>
            <person name="Martins Dos Santos V.A."/>
            <person name="Jensen O.N."/>
            <person name="Pelaez A.I."/>
            <person name="Sanchez J."/>
            <person name="Ferrer M."/>
        </authorList>
    </citation>
    <scope>NUCLEOTIDE SEQUENCE</scope>
</reference>
<dbReference type="InterPro" id="IPR056729">
    <property type="entry name" value="GMPPB_C"/>
</dbReference>
<dbReference type="InterPro" id="IPR011004">
    <property type="entry name" value="Trimer_LpxA-like_sf"/>
</dbReference>
<dbReference type="AlphaFoldDB" id="T1AG53"/>
<reference evidence="2" key="1">
    <citation type="submission" date="2013-08" db="EMBL/GenBank/DDBJ databases">
        <authorList>
            <person name="Mendez C."/>
            <person name="Richter M."/>
            <person name="Ferrer M."/>
            <person name="Sanchez J."/>
        </authorList>
    </citation>
    <scope>NUCLEOTIDE SEQUENCE</scope>
</reference>
<keyword evidence="2" id="KW-0808">Transferase</keyword>